<evidence type="ECO:0000313" key="1">
    <source>
        <dbReference type="EMBL" id="GLW58864.1"/>
    </source>
</evidence>
<organism evidence="1 2">
    <name type="scientific">Kitasatospora phosalacinea</name>
    <dbReference type="NCBI Taxonomy" id="2065"/>
    <lineage>
        <taxon>Bacteria</taxon>
        <taxon>Bacillati</taxon>
        <taxon>Actinomycetota</taxon>
        <taxon>Actinomycetes</taxon>
        <taxon>Kitasatosporales</taxon>
        <taxon>Streptomycetaceae</taxon>
        <taxon>Kitasatospora</taxon>
    </lineage>
</organism>
<name>A0A9W6PPY9_9ACTN</name>
<reference evidence="1" key="1">
    <citation type="submission" date="2023-02" db="EMBL/GenBank/DDBJ databases">
        <title>Kitasatospora phosalacinea NBRC 14362.</title>
        <authorList>
            <person name="Ichikawa N."/>
            <person name="Sato H."/>
            <person name="Tonouchi N."/>
        </authorList>
    </citation>
    <scope>NUCLEOTIDE SEQUENCE</scope>
    <source>
        <strain evidence="1">NBRC 14362</strain>
    </source>
</reference>
<dbReference type="EMBL" id="BSRX01000062">
    <property type="protein sequence ID" value="GLW58864.1"/>
    <property type="molecule type" value="Genomic_DNA"/>
</dbReference>
<sequence length="131" mass="14629">MLDPATIADPMEREQALAQLLRYQSQVLTGRLGLAEGDRVELLEPVRATWIDEDLAAEEYWEEDARARVDIPAGTLGVITHVRHYPSPFPYVVALDRGPKCAVRNLQITRCADQSLTPAAPPDPAPEPWMR</sequence>
<proteinExistence type="predicted"/>
<protein>
    <submittedName>
        <fullName evidence="1">Uncharacterized protein</fullName>
    </submittedName>
</protein>
<evidence type="ECO:0000313" key="2">
    <source>
        <dbReference type="Proteomes" id="UP001165143"/>
    </source>
</evidence>
<comment type="caution">
    <text evidence="1">The sequence shown here is derived from an EMBL/GenBank/DDBJ whole genome shotgun (WGS) entry which is preliminary data.</text>
</comment>
<gene>
    <name evidence="1" type="ORF">Kpho01_68740</name>
</gene>
<dbReference type="Proteomes" id="UP001165143">
    <property type="component" value="Unassembled WGS sequence"/>
</dbReference>
<dbReference type="AlphaFoldDB" id="A0A9W6PPY9"/>
<accession>A0A9W6PPY9</accession>